<keyword evidence="3 9" id="KW-0808">Transferase</keyword>
<evidence type="ECO:0000256" key="3">
    <source>
        <dbReference type="ARBA" id="ARBA00022679"/>
    </source>
</evidence>
<accession>D6XV29</accession>
<evidence type="ECO:0000313" key="10">
    <source>
        <dbReference type="Proteomes" id="UP000000271"/>
    </source>
</evidence>
<dbReference type="NCBIfam" id="TIGR00678">
    <property type="entry name" value="holB"/>
    <property type="match status" value="1"/>
</dbReference>
<dbReference type="AlphaFoldDB" id="D6XV29"/>
<dbReference type="InterPro" id="IPR015199">
    <property type="entry name" value="DNA_pol_III_delta_C"/>
</dbReference>
<evidence type="ECO:0000256" key="1">
    <source>
        <dbReference type="ARBA" id="ARBA00012417"/>
    </source>
</evidence>
<dbReference type="GO" id="GO:0009360">
    <property type="term" value="C:DNA polymerase III complex"/>
    <property type="evidence" value="ECO:0007669"/>
    <property type="project" value="InterPro"/>
</dbReference>
<dbReference type="OrthoDB" id="9810148at2"/>
<dbReference type="SUPFAM" id="SSF52540">
    <property type="entry name" value="P-loop containing nucleoside triphosphate hydrolases"/>
    <property type="match status" value="1"/>
</dbReference>
<evidence type="ECO:0000313" key="9">
    <source>
        <dbReference type="EMBL" id="ADH97587.1"/>
    </source>
</evidence>
<dbReference type="EMBL" id="CP001791">
    <property type="protein sequence ID" value="ADH97587.1"/>
    <property type="molecule type" value="Genomic_DNA"/>
</dbReference>
<dbReference type="RefSeq" id="WP_013171017.1">
    <property type="nucleotide sequence ID" value="NC_014219.1"/>
</dbReference>
<name>D6XV29_BACIE</name>
<dbReference type="InterPro" id="IPR004622">
    <property type="entry name" value="DNA_pol_HolB"/>
</dbReference>
<evidence type="ECO:0000256" key="5">
    <source>
        <dbReference type="ARBA" id="ARBA00022705"/>
    </source>
</evidence>
<keyword evidence="10" id="KW-1185">Reference proteome</keyword>
<dbReference type="GO" id="GO:0006261">
    <property type="term" value="P:DNA-templated DNA replication"/>
    <property type="evidence" value="ECO:0007669"/>
    <property type="project" value="TreeGrafter"/>
</dbReference>
<gene>
    <name evidence="9" type="ordered locus">Bsel_0036</name>
</gene>
<keyword evidence="5" id="KW-0235">DNA replication</keyword>
<dbReference type="STRING" id="439292.Bsel_0036"/>
<evidence type="ECO:0000256" key="4">
    <source>
        <dbReference type="ARBA" id="ARBA00022695"/>
    </source>
</evidence>
<dbReference type="GO" id="GO:0008408">
    <property type="term" value="F:3'-5' exonuclease activity"/>
    <property type="evidence" value="ECO:0007669"/>
    <property type="project" value="InterPro"/>
</dbReference>
<evidence type="ECO:0000256" key="6">
    <source>
        <dbReference type="ARBA" id="ARBA00022932"/>
    </source>
</evidence>
<dbReference type="InterPro" id="IPR027417">
    <property type="entry name" value="P-loop_NTPase"/>
</dbReference>
<dbReference type="GO" id="GO:0003887">
    <property type="term" value="F:DNA-directed DNA polymerase activity"/>
    <property type="evidence" value="ECO:0007669"/>
    <property type="project" value="UniProtKB-KW"/>
</dbReference>
<reference evidence="9" key="1">
    <citation type="submission" date="2009-10" db="EMBL/GenBank/DDBJ databases">
        <title>Complete sequence of Bacillus selenitireducens MLS10.</title>
        <authorList>
            <consortium name="US DOE Joint Genome Institute"/>
            <person name="Lucas S."/>
            <person name="Copeland A."/>
            <person name="Lapidus A."/>
            <person name="Glavina del Rio T."/>
            <person name="Dalin E."/>
            <person name="Tice H."/>
            <person name="Bruce D."/>
            <person name="Goodwin L."/>
            <person name="Pitluck S."/>
            <person name="Sims D."/>
            <person name="Brettin T."/>
            <person name="Detter J.C."/>
            <person name="Han C."/>
            <person name="Larimer F."/>
            <person name="Land M."/>
            <person name="Hauser L."/>
            <person name="Kyrpides N."/>
            <person name="Ovchinnikova G."/>
            <person name="Stolz J."/>
        </authorList>
    </citation>
    <scope>NUCLEOTIDE SEQUENCE [LARGE SCALE GENOMIC DNA]</scope>
    <source>
        <strain evidence="9">MLS10</strain>
    </source>
</reference>
<protein>
    <recommendedName>
        <fullName evidence="2">DNA polymerase III subunit delta'</fullName>
        <ecNumber evidence="1">2.7.7.7</ecNumber>
    </recommendedName>
</protein>
<dbReference type="GO" id="GO:0003677">
    <property type="term" value="F:DNA binding"/>
    <property type="evidence" value="ECO:0007669"/>
    <property type="project" value="InterPro"/>
</dbReference>
<dbReference type="Pfam" id="PF13177">
    <property type="entry name" value="DNA_pol3_delta2"/>
    <property type="match status" value="1"/>
</dbReference>
<dbReference type="PANTHER" id="PTHR11669">
    <property type="entry name" value="REPLICATION FACTOR C / DNA POLYMERASE III GAMMA-TAU SUBUNIT"/>
    <property type="match status" value="1"/>
</dbReference>
<dbReference type="Pfam" id="PF09115">
    <property type="entry name" value="DNApol3-delta_C"/>
    <property type="match status" value="1"/>
</dbReference>
<dbReference type="EC" id="2.7.7.7" evidence="1"/>
<comment type="catalytic activity">
    <reaction evidence="7">
        <text>DNA(n) + a 2'-deoxyribonucleoside 5'-triphosphate = DNA(n+1) + diphosphate</text>
        <dbReference type="Rhea" id="RHEA:22508"/>
        <dbReference type="Rhea" id="RHEA-COMP:17339"/>
        <dbReference type="Rhea" id="RHEA-COMP:17340"/>
        <dbReference type="ChEBI" id="CHEBI:33019"/>
        <dbReference type="ChEBI" id="CHEBI:61560"/>
        <dbReference type="ChEBI" id="CHEBI:173112"/>
        <dbReference type="EC" id="2.7.7.7"/>
    </reaction>
</comment>
<keyword evidence="6" id="KW-0239">DNA-directed DNA polymerase</keyword>
<dbReference type="KEGG" id="bse:Bsel_0036"/>
<dbReference type="NCBIfam" id="NF005972">
    <property type="entry name" value="PRK08058.1"/>
    <property type="match status" value="1"/>
</dbReference>
<evidence type="ECO:0000256" key="2">
    <source>
        <dbReference type="ARBA" id="ARBA00014363"/>
    </source>
</evidence>
<evidence type="ECO:0000259" key="8">
    <source>
        <dbReference type="Pfam" id="PF09115"/>
    </source>
</evidence>
<organism evidence="9 10">
    <name type="scientific">Bacillus selenitireducens (strain ATCC 700615 / DSM 15326 / MLS10)</name>
    <dbReference type="NCBI Taxonomy" id="439292"/>
    <lineage>
        <taxon>Bacteria</taxon>
        <taxon>Bacillati</taxon>
        <taxon>Bacillota</taxon>
        <taxon>Bacilli</taxon>
        <taxon>Bacillales</taxon>
        <taxon>Bacillaceae</taxon>
        <taxon>Salisediminibacterium</taxon>
    </lineage>
</organism>
<dbReference type="eggNOG" id="COG0470">
    <property type="taxonomic scope" value="Bacteria"/>
</dbReference>
<dbReference type="PANTHER" id="PTHR11669:SF8">
    <property type="entry name" value="DNA POLYMERASE III SUBUNIT DELTA"/>
    <property type="match status" value="1"/>
</dbReference>
<dbReference type="Gene3D" id="3.40.50.300">
    <property type="entry name" value="P-loop containing nucleotide triphosphate hydrolases"/>
    <property type="match status" value="1"/>
</dbReference>
<dbReference type="InterPro" id="IPR050238">
    <property type="entry name" value="DNA_Rep/Repair_Clamp_Loader"/>
</dbReference>
<dbReference type="FunFam" id="3.40.50.300:FF:001255">
    <property type="entry name" value="DNA polymerase III subunit delta"/>
    <property type="match status" value="1"/>
</dbReference>
<evidence type="ECO:0000256" key="7">
    <source>
        <dbReference type="ARBA" id="ARBA00049244"/>
    </source>
</evidence>
<proteinExistence type="predicted"/>
<sequence length="330" mass="37427">MALDFTAAEKTQPVAAGILKRTIEKNRLAHAYLFEGSRGTGKQEIAKLVAKAFLCQVRESADPCGDCGDCRRVDSGNHPDVHLIEPDGTTIKVEQIRGLKKEFSMRGMESGRKVYLVQDADLMTASAGNSLLKFLEEPDGEALAILMTTRPQRILKTILSRVQVLSFHPLAPDEFVKTLVNHDVKERDALLLSRMTSNLDEALSMTEEDWIAEARNKVIQLIDDLVTRPGYSLISLQDDWIPFFKEKTDVQLGIDLMTLWYRDVLRTKVDQMEQIVYVDQEDRLQKQAFSLSEERLARHLEAIVDTKRRIDANTTPQLAMEQMLIRLQEG</sequence>
<dbReference type="Proteomes" id="UP000000271">
    <property type="component" value="Chromosome"/>
</dbReference>
<feature type="domain" description="DNA polymerase III delta subunit C-terminal" evidence="8">
    <location>
        <begin position="241"/>
        <end position="328"/>
    </location>
</feature>
<keyword evidence="4 9" id="KW-0548">Nucleotidyltransferase</keyword>
<dbReference type="HOGENOM" id="CLU_006229_4_5_9"/>